<reference evidence="2" key="1">
    <citation type="submission" date="2015-04" db="UniProtKB">
        <authorList>
            <consortium name="EnsemblPlants"/>
        </authorList>
    </citation>
    <scope>IDENTIFICATION</scope>
    <source>
        <strain evidence="2">SL10</strain>
    </source>
</reference>
<proteinExistence type="predicted"/>
<evidence type="ECO:0000256" key="1">
    <source>
        <dbReference type="SAM" id="MobiDB-lite"/>
    </source>
</evidence>
<dbReference type="Proteomes" id="UP000006591">
    <property type="component" value="Chromosome 5"/>
</dbReference>
<sequence length="107" mass="11786">MLGSPGIHQHTSIPRINAIIHRKRIHSSTHINLTTHRCTSICAPPPRRQPSISDIGRRQIKQQRVRGRSTPAAASDFGRSGGRQERTGGSSTRRKMRSMASQGDGAR</sequence>
<reference evidence="2" key="2">
    <citation type="submission" date="2018-04" db="EMBL/GenBank/DDBJ databases">
        <title>OnivRS2 (Oryza nivara Reference Sequence Version 2).</title>
        <authorList>
            <person name="Zhang J."/>
            <person name="Kudrna D."/>
            <person name="Lee S."/>
            <person name="Talag J."/>
            <person name="Rajasekar S."/>
            <person name="Welchert J."/>
            <person name="Hsing Y.-I."/>
            <person name="Wing R.A."/>
        </authorList>
    </citation>
    <scope>NUCLEOTIDE SEQUENCE [LARGE SCALE GENOMIC DNA]</scope>
    <source>
        <strain evidence="2">SL10</strain>
    </source>
</reference>
<protein>
    <submittedName>
        <fullName evidence="2">Uncharacterized protein</fullName>
    </submittedName>
</protein>
<organism evidence="2">
    <name type="scientific">Oryza nivara</name>
    <name type="common">Indian wild rice</name>
    <name type="synonym">Oryza sativa f. spontanea</name>
    <dbReference type="NCBI Taxonomy" id="4536"/>
    <lineage>
        <taxon>Eukaryota</taxon>
        <taxon>Viridiplantae</taxon>
        <taxon>Streptophyta</taxon>
        <taxon>Embryophyta</taxon>
        <taxon>Tracheophyta</taxon>
        <taxon>Spermatophyta</taxon>
        <taxon>Magnoliopsida</taxon>
        <taxon>Liliopsida</taxon>
        <taxon>Poales</taxon>
        <taxon>Poaceae</taxon>
        <taxon>BOP clade</taxon>
        <taxon>Oryzoideae</taxon>
        <taxon>Oryzeae</taxon>
        <taxon>Oryzinae</taxon>
        <taxon>Oryza</taxon>
    </lineage>
</organism>
<feature type="region of interest" description="Disordered" evidence="1">
    <location>
        <begin position="39"/>
        <end position="107"/>
    </location>
</feature>
<dbReference type="EnsemblPlants" id="ONIVA05G18580.1">
    <property type="protein sequence ID" value="ONIVA05G18580.1"/>
    <property type="gene ID" value="ONIVA05G18580"/>
</dbReference>
<dbReference type="HOGENOM" id="CLU_2214212_0_0_1"/>
<evidence type="ECO:0000313" key="3">
    <source>
        <dbReference type="Proteomes" id="UP000006591"/>
    </source>
</evidence>
<dbReference type="Gramene" id="ONIVA05G18580.1">
    <property type="protein sequence ID" value="ONIVA05G18580.1"/>
    <property type="gene ID" value="ONIVA05G18580"/>
</dbReference>
<name>A0A0E0HEY7_ORYNI</name>
<dbReference type="AlphaFoldDB" id="A0A0E0HEY7"/>
<keyword evidence="3" id="KW-1185">Reference proteome</keyword>
<accession>A0A0E0HEY7</accession>
<evidence type="ECO:0000313" key="2">
    <source>
        <dbReference type="EnsemblPlants" id="ONIVA05G18580.1"/>
    </source>
</evidence>
<feature type="compositionally biased region" description="Basic residues" evidence="1">
    <location>
        <begin position="58"/>
        <end position="67"/>
    </location>
</feature>